<organism evidence="1">
    <name type="scientific">hydrothermal vent metagenome</name>
    <dbReference type="NCBI Taxonomy" id="652676"/>
    <lineage>
        <taxon>unclassified sequences</taxon>
        <taxon>metagenomes</taxon>
        <taxon>ecological metagenomes</taxon>
    </lineage>
</organism>
<accession>A0A1W1CGE8</accession>
<dbReference type="AlphaFoldDB" id="A0A1W1CGE8"/>
<sequence>MKKKRIIENRSSRYRKNSNMPMVKQMYFNIYWANLSPVVGREQAGACHFERY</sequence>
<evidence type="ECO:0000313" key="1">
    <source>
        <dbReference type="EMBL" id="SFV64856.1"/>
    </source>
</evidence>
<name>A0A1W1CGE8_9ZZZZ</name>
<protein>
    <submittedName>
        <fullName evidence="1">Uncharacterized protein</fullName>
    </submittedName>
</protein>
<dbReference type="EMBL" id="FPHL01000037">
    <property type="protein sequence ID" value="SFV64856.1"/>
    <property type="molecule type" value="Genomic_DNA"/>
</dbReference>
<gene>
    <name evidence="1" type="ORF">MNB_SV-10-390</name>
</gene>
<reference evidence="1" key="1">
    <citation type="submission" date="2016-10" db="EMBL/GenBank/DDBJ databases">
        <authorList>
            <person name="de Groot N.N."/>
        </authorList>
    </citation>
    <scope>NUCLEOTIDE SEQUENCE</scope>
</reference>
<proteinExistence type="predicted"/>